<accession>A0ABN1JCA6</accession>
<keyword evidence="1" id="KW-0175">Coiled coil</keyword>
<dbReference type="Proteomes" id="UP001501510">
    <property type="component" value="Unassembled WGS sequence"/>
</dbReference>
<evidence type="ECO:0000313" key="2">
    <source>
        <dbReference type="EMBL" id="GAA0735771.1"/>
    </source>
</evidence>
<protein>
    <recommendedName>
        <fullName evidence="4">DUF2283 domain-containing protein</fullName>
    </recommendedName>
</protein>
<evidence type="ECO:0000313" key="3">
    <source>
        <dbReference type="Proteomes" id="UP001501510"/>
    </source>
</evidence>
<evidence type="ECO:0000256" key="1">
    <source>
        <dbReference type="SAM" id="Coils"/>
    </source>
</evidence>
<reference evidence="2 3" key="1">
    <citation type="journal article" date="2019" name="Int. J. Syst. Evol. Microbiol.">
        <title>The Global Catalogue of Microorganisms (GCM) 10K type strain sequencing project: providing services to taxonomists for standard genome sequencing and annotation.</title>
        <authorList>
            <consortium name="The Broad Institute Genomics Platform"/>
            <consortium name="The Broad Institute Genome Sequencing Center for Infectious Disease"/>
            <person name="Wu L."/>
            <person name="Ma J."/>
        </authorList>
    </citation>
    <scope>NUCLEOTIDE SEQUENCE [LARGE SCALE GENOMIC DNA]</scope>
    <source>
        <strain evidence="2 3">JCM 1407</strain>
    </source>
</reference>
<gene>
    <name evidence="2" type="ORF">GCM10008906_09890</name>
</gene>
<comment type="caution">
    <text evidence="2">The sequence shown here is derived from an EMBL/GenBank/DDBJ whole genome shotgun (WGS) entry which is preliminary data.</text>
</comment>
<dbReference type="EMBL" id="BAAACG010000006">
    <property type="protein sequence ID" value="GAA0735771.1"/>
    <property type="molecule type" value="Genomic_DNA"/>
</dbReference>
<organism evidence="2 3">
    <name type="scientific">Clostridium oceanicum</name>
    <dbReference type="NCBI Taxonomy" id="1543"/>
    <lineage>
        <taxon>Bacteria</taxon>
        <taxon>Bacillati</taxon>
        <taxon>Bacillota</taxon>
        <taxon>Clostridia</taxon>
        <taxon>Eubacteriales</taxon>
        <taxon>Clostridiaceae</taxon>
        <taxon>Clostridium</taxon>
    </lineage>
</organism>
<proteinExistence type="predicted"/>
<dbReference type="RefSeq" id="WP_343759446.1">
    <property type="nucleotide sequence ID" value="NZ_BAAACG010000006.1"/>
</dbReference>
<sequence>MKYLFYDESGIVYLTYSVAPPKNLLDNNDYVSVDFLDDPTIKEGKKAILKINKENRQPFYEYIDVPVSKEKTLEEKIQTLTENLAKEKINNMKKDSLATKLTKELANLKIEVMKLKKGGNE</sequence>
<name>A0ABN1JCA6_9CLOT</name>
<evidence type="ECO:0008006" key="4">
    <source>
        <dbReference type="Google" id="ProtNLM"/>
    </source>
</evidence>
<feature type="coiled-coil region" evidence="1">
    <location>
        <begin position="70"/>
        <end position="118"/>
    </location>
</feature>
<keyword evidence="3" id="KW-1185">Reference proteome</keyword>